<accession>A0A2J8A101</accession>
<protein>
    <submittedName>
        <fullName evidence="2">Uncharacterized protein</fullName>
    </submittedName>
</protein>
<dbReference type="AlphaFoldDB" id="A0A2J8A101"/>
<gene>
    <name evidence="2" type="ORF">TSOC_007466</name>
</gene>
<dbReference type="Proteomes" id="UP000236333">
    <property type="component" value="Unassembled WGS sequence"/>
</dbReference>
<reference evidence="2 3" key="1">
    <citation type="journal article" date="2017" name="Mol. Biol. Evol.">
        <title>The 4-celled Tetrabaena socialis nuclear genome reveals the essential components for genetic control of cell number at the origin of multicellularity in the volvocine lineage.</title>
        <authorList>
            <person name="Featherston J."/>
            <person name="Arakaki Y."/>
            <person name="Hanschen E.R."/>
            <person name="Ferris P.J."/>
            <person name="Michod R.E."/>
            <person name="Olson B.J.S.C."/>
            <person name="Nozaki H."/>
            <person name="Durand P.M."/>
        </authorList>
    </citation>
    <scope>NUCLEOTIDE SEQUENCE [LARGE SCALE GENOMIC DNA]</scope>
    <source>
        <strain evidence="2 3">NIES-571</strain>
    </source>
</reference>
<evidence type="ECO:0000313" key="3">
    <source>
        <dbReference type="Proteomes" id="UP000236333"/>
    </source>
</evidence>
<evidence type="ECO:0000256" key="1">
    <source>
        <dbReference type="SAM" id="MobiDB-lite"/>
    </source>
</evidence>
<comment type="caution">
    <text evidence="2">The sequence shown here is derived from an EMBL/GenBank/DDBJ whole genome shotgun (WGS) entry which is preliminary data.</text>
</comment>
<dbReference type="EMBL" id="PGGS01000251">
    <property type="protein sequence ID" value="PNH06202.1"/>
    <property type="molecule type" value="Genomic_DNA"/>
</dbReference>
<keyword evidence="3" id="KW-1185">Reference proteome</keyword>
<feature type="compositionally biased region" description="Basic and acidic residues" evidence="1">
    <location>
        <begin position="43"/>
        <end position="56"/>
    </location>
</feature>
<sequence length="200" mass="22226">MPPACFGRFDKRAELEEQRHSIETLTRRVGELSAELLEKKAEAQQELQRAREERDASLATAKAELAAEHERSQAASAQLEVREVELKGLREQNHATGSLLKHRERELASAKKQLASTLRERERATKKAAEFAATLEQVSTVLAGLQQEEEPLAAMAAGTSPVMHAGRKHNRQSTAQLQQLRQSIAVLTRDEKDGTTVDQS</sequence>
<evidence type="ECO:0000313" key="2">
    <source>
        <dbReference type="EMBL" id="PNH06202.1"/>
    </source>
</evidence>
<feature type="region of interest" description="Disordered" evidence="1">
    <location>
        <begin position="43"/>
        <end position="76"/>
    </location>
</feature>
<proteinExistence type="predicted"/>
<name>A0A2J8A101_9CHLO</name>
<organism evidence="2 3">
    <name type="scientific">Tetrabaena socialis</name>
    <dbReference type="NCBI Taxonomy" id="47790"/>
    <lineage>
        <taxon>Eukaryota</taxon>
        <taxon>Viridiplantae</taxon>
        <taxon>Chlorophyta</taxon>
        <taxon>core chlorophytes</taxon>
        <taxon>Chlorophyceae</taxon>
        <taxon>CS clade</taxon>
        <taxon>Chlamydomonadales</taxon>
        <taxon>Tetrabaenaceae</taxon>
        <taxon>Tetrabaena</taxon>
    </lineage>
</organism>